<evidence type="ECO:0008006" key="5">
    <source>
        <dbReference type="Google" id="ProtNLM"/>
    </source>
</evidence>
<dbReference type="AlphaFoldDB" id="A0A431W1M5"/>
<keyword evidence="4" id="KW-1185">Reference proteome</keyword>
<feature type="chain" id="PRO_5019410329" description="DUF5666 domain-containing protein" evidence="2">
    <location>
        <begin position="18"/>
        <end position="129"/>
    </location>
</feature>
<evidence type="ECO:0000313" key="4">
    <source>
        <dbReference type="Proteomes" id="UP000277766"/>
    </source>
</evidence>
<comment type="caution">
    <text evidence="3">The sequence shown here is derived from an EMBL/GenBank/DDBJ whole genome shotgun (WGS) entry which is preliminary data.</text>
</comment>
<feature type="compositionally biased region" description="Low complexity" evidence="1">
    <location>
        <begin position="20"/>
        <end position="51"/>
    </location>
</feature>
<gene>
    <name evidence="3" type="ORF">EJ104_03095</name>
</gene>
<accession>A0A431W1M5</accession>
<reference evidence="3 4" key="1">
    <citation type="submission" date="2018-12" db="EMBL/GenBank/DDBJ databases">
        <title>Deinococcus radiophilus ATCC 27603 genome sequencing and assembly.</title>
        <authorList>
            <person name="Maclea K.S."/>
            <person name="Maynard C.R."/>
        </authorList>
    </citation>
    <scope>NUCLEOTIDE SEQUENCE [LARGE SCALE GENOMIC DNA]</scope>
    <source>
        <strain evidence="3 4">ATCC 27603</strain>
    </source>
</reference>
<dbReference type="RefSeq" id="WP_126351302.1">
    <property type="nucleotide sequence ID" value="NZ_CP086380.1"/>
</dbReference>
<feature type="signal peptide" evidence="2">
    <location>
        <begin position="1"/>
        <end position="17"/>
    </location>
</feature>
<dbReference type="PROSITE" id="PS51257">
    <property type="entry name" value="PROKAR_LIPOPROTEIN"/>
    <property type="match status" value="1"/>
</dbReference>
<proteinExistence type="predicted"/>
<sequence>MKRLTLLFLSLGLMACAPQESTTTTAETAPTTTTTAPATTDTTTTTATASTNDWEEDALTWDSAGQSFTFEDDGQTYTVVTTTQTTYDDNGTAMDAGTFFGTDRTGEDIEVAGELSGTTITATRLSRDD</sequence>
<organism evidence="3 4">
    <name type="scientific">Deinococcus radiophilus</name>
    <dbReference type="NCBI Taxonomy" id="32062"/>
    <lineage>
        <taxon>Bacteria</taxon>
        <taxon>Thermotogati</taxon>
        <taxon>Deinococcota</taxon>
        <taxon>Deinococci</taxon>
        <taxon>Deinococcales</taxon>
        <taxon>Deinococcaceae</taxon>
        <taxon>Deinococcus</taxon>
    </lineage>
</organism>
<dbReference type="Proteomes" id="UP000277766">
    <property type="component" value="Unassembled WGS sequence"/>
</dbReference>
<evidence type="ECO:0000256" key="2">
    <source>
        <dbReference type="SAM" id="SignalP"/>
    </source>
</evidence>
<keyword evidence="2" id="KW-0732">Signal</keyword>
<name>A0A431W1M5_9DEIO</name>
<evidence type="ECO:0000313" key="3">
    <source>
        <dbReference type="EMBL" id="RTR29391.1"/>
    </source>
</evidence>
<protein>
    <recommendedName>
        <fullName evidence="5">DUF5666 domain-containing protein</fullName>
    </recommendedName>
</protein>
<feature type="region of interest" description="Disordered" evidence="1">
    <location>
        <begin position="19"/>
        <end position="56"/>
    </location>
</feature>
<evidence type="ECO:0000256" key="1">
    <source>
        <dbReference type="SAM" id="MobiDB-lite"/>
    </source>
</evidence>
<dbReference type="EMBL" id="RXPE01000004">
    <property type="protein sequence ID" value="RTR29391.1"/>
    <property type="molecule type" value="Genomic_DNA"/>
</dbReference>